<dbReference type="GO" id="GO:0005262">
    <property type="term" value="F:calcium channel activity"/>
    <property type="evidence" value="ECO:0007669"/>
    <property type="project" value="TreeGrafter"/>
</dbReference>
<feature type="transmembrane region" description="Helical" evidence="6">
    <location>
        <begin position="322"/>
        <end position="339"/>
    </location>
</feature>
<keyword evidence="4 6" id="KW-0472">Membrane</keyword>
<name>C4FC73_9ACTN</name>
<dbReference type="Proteomes" id="UP000003295">
    <property type="component" value="Unassembled WGS sequence"/>
</dbReference>
<dbReference type="HOGENOM" id="CLU_007948_0_3_11"/>
<dbReference type="PANTHER" id="PTHR10846:SF8">
    <property type="entry name" value="INNER MEMBRANE PROTEIN YRBG"/>
    <property type="match status" value="1"/>
</dbReference>
<reference evidence="8 9" key="1">
    <citation type="submission" date="2009-04" db="EMBL/GenBank/DDBJ databases">
        <authorList>
            <person name="Weinstock G."/>
            <person name="Sodergren E."/>
            <person name="Clifton S."/>
            <person name="Fulton L."/>
            <person name="Fulton B."/>
            <person name="Courtney L."/>
            <person name="Fronick C."/>
            <person name="Harrison M."/>
            <person name="Strong C."/>
            <person name="Farmer C."/>
            <person name="Delahaunty K."/>
            <person name="Markovic C."/>
            <person name="Hall O."/>
            <person name="Minx P."/>
            <person name="Tomlinson C."/>
            <person name="Mitreva M."/>
            <person name="Nelson J."/>
            <person name="Hou S."/>
            <person name="Wollam A."/>
            <person name="Pepin K.H."/>
            <person name="Johnson M."/>
            <person name="Bhonagiri V."/>
            <person name="Nash W.E."/>
            <person name="Warren W."/>
            <person name="Chinwalla A."/>
            <person name="Mardis E.R."/>
            <person name="Wilson R.K."/>
        </authorList>
    </citation>
    <scope>NUCLEOTIDE SEQUENCE [LARGE SCALE GENOMIC DNA]</scope>
    <source>
        <strain evidence="8 9">DSM 13280</strain>
    </source>
</reference>
<evidence type="ECO:0000256" key="1">
    <source>
        <dbReference type="ARBA" id="ARBA00004141"/>
    </source>
</evidence>
<feature type="transmembrane region" description="Helical" evidence="6">
    <location>
        <begin position="259"/>
        <end position="282"/>
    </location>
</feature>
<evidence type="ECO:0000313" key="9">
    <source>
        <dbReference type="Proteomes" id="UP000003295"/>
    </source>
</evidence>
<feature type="domain" description="Sodium/calcium exchanger membrane region" evidence="7">
    <location>
        <begin position="224"/>
        <end position="366"/>
    </location>
</feature>
<evidence type="ECO:0000256" key="3">
    <source>
        <dbReference type="ARBA" id="ARBA00022989"/>
    </source>
</evidence>
<sequence>MHTPTGQPAGRAIHRRAPLPQTDRRRVVETAPNHRKTDMLLQLFLIIVGFALLVWGADLLVNGSSQIAARVGLPDRVIGLTVVAVGTAMPELVVSVVSAIDGHADMAFGNVAGSCLANLLLILGMSAVITRLPLARHTQRFEIPVSVASVLLLMLLANTGGELTALEGIILLVVFAAFMSYTVFLGLREGDSGHDDLDPETQLEPHELEDDDADADEPRGMLVSIALVLFGIALLKFGADYVVNNSVTIATALGISERVIGITVIALGTCLPELVTSVVAAFKGNTDIAVGNVVGSNITNVLLVMGVPALFSPVAYATGYNLDFALLAIFSIMLVGFAFVGTKHTMTRREGVIFVFLYVIYIVASTVL</sequence>
<evidence type="ECO:0000256" key="4">
    <source>
        <dbReference type="ARBA" id="ARBA00023136"/>
    </source>
</evidence>
<dbReference type="Pfam" id="PF01699">
    <property type="entry name" value="Na_Ca_ex"/>
    <property type="match status" value="2"/>
</dbReference>
<comment type="subcellular location">
    <subcellularLocation>
        <location evidence="1">Membrane</location>
        <topology evidence="1">Multi-pass membrane protein</topology>
    </subcellularLocation>
</comment>
<feature type="transmembrane region" description="Helical" evidence="6">
    <location>
        <begin position="294"/>
        <end position="316"/>
    </location>
</feature>
<feature type="transmembrane region" description="Helical" evidence="6">
    <location>
        <begin position="77"/>
        <end position="100"/>
    </location>
</feature>
<dbReference type="InterPro" id="IPR044880">
    <property type="entry name" value="NCX_ion-bd_dom_sf"/>
</dbReference>
<dbReference type="EMBL" id="ABXH02000051">
    <property type="protein sequence ID" value="EEP43585.1"/>
    <property type="molecule type" value="Genomic_DNA"/>
</dbReference>
<dbReference type="Gene3D" id="6.10.280.80">
    <property type="entry name" value="NCX, peripheral helical region"/>
    <property type="match status" value="1"/>
</dbReference>
<feature type="transmembrane region" description="Helical" evidence="6">
    <location>
        <begin position="169"/>
        <end position="187"/>
    </location>
</feature>
<feature type="transmembrane region" description="Helical" evidence="6">
    <location>
        <begin position="106"/>
        <end position="129"/>
    </location>
</feature>
<accession>C4FC73</accession>
<comment type="caution">
    <text evidence="8">The sequence shown here is derived from an EMBL/GenBank/DDBJ whole genome shotgun (WGS) entry which is preliminary data.</text>
</comment>
<keyword evidence="2 6" id="KW-0812">Transmembrane</keyword>
<dbReference type="GO" id="GO:0008273">
    <property type="term" value="F:calcium, potassium:sodium antiporter activity"/>
    <property type="evidence" value="ECO:0007669"/>
    <property type="project" value="TreeGrafter"/>
</dbReference>
<proteinExistence type="predicted"/>
<gene>
    <name evidence="8" type="ORF">COLINT_03693</name>
</gene>
<dbReference type="InterPro" id="IPR004481">
    <property type="entry name" value="K/Na/Ca-exchanger"/>
</dbReference>
<feature type="transmembrane region" description="Helical" evidence="6">
    <location>
        <begin position="221"/>
        <end position="239"/>
    </location>
</feature>
<evidence type="ECO:0000313" key="8">
    <source>
        <dbReference type="EMBL" id="EEP43585.1"/>
    </source>
</evidence>
<dbReference type="Gene3D" id="1.20.1420.30">
    <property type="entry name" value="NCX, central ion-binding region"/>
    <property type="match status" value="2"/>
</dbReference>
<feature type="transmembrane region" description="Helical" evidence="6">
    <location>
        <begin position="39"/>
        <end position="57"/>
    </location>
</feature>
<feature type="domain" description="Sodium/calcium exchanger membrane region" evidence="7">
    <location>
        <begin position="43"/>
        <end position="182"/>
    </location>
</feature>
<dbReference type="NCBIfam" id="TIGR00367">
    <property type="entry name" value="calcium/sodium antiporter"/>
    <property type="match status" value="1"/>
</dbReference>
<dbReference type="AlphaFoldDB" id="C4FC73"/>
<dbReference type="InterPro" id="IPR004837">
    <property type="entry name" value="NaCa_Exmemb"/>
</dbReference>
<feature type="transmembrane region" description="Helical" evidence="6">
    <location>
        <begin position="351"/>
        <end position="367"/>
    </location>
</feature>
<evidence type="ECO:0000256" key="6">
    <source>
        <dbReference type="SAM" id="Phobius"/>
    </source>
</evidence>
<dbReference type="GO" id="GO:0006874">
    <property type="term" value="P:intracellular calcium ion homeostasis"/>
    <property type="evidence" value="ECO:0007669"/>
    <property type="project" value="TreeGrafter"/>
</dbReference>
<evidence type="ECO:0000259" key="7">
    <source>
        <dbReference type="Pfam" id="PF01699"/>
    </source>
</evidence>
<dbReference type="eggNOG" id="COG0530">
    <property type="taxonomic scope" value="Bacteria"/>
</dbReference>
<dbReference type="STRING" id="521003.COLINT_03693"/>
<dbReference type="GO" id="GO:0005886">
    <property type="term" value="C:plasma membrane"/>
    <property type="evidence" value="ECO:0007669"/>
    <property type="project" value="TreeGrafter"/>
</dbReference>
<dbReference type="PANTHER" id="PTHR10846">
    <property type="entry name" value="SODIUM/POTASSIUM/CALCIUM EXCHANGER"/>
    <property type="match status" value="1"/>
</dbReference>
<feature type="region of interest" description="Disordered" evidence="5">
    <location>
        <begin position="1"/>
        <end position="27"/>
    </location>
</feature>
<keyword evidence="3 6" id="KW-1133">Transmembrane helix</keyword>
<organism evidence="8 9">
    <name type="scientific">Collinsella intestinalis DSM 13280</name>
    <dbReference type="NCBI Taxonomy" id="521003"/>
    <lineage>
        <taxon>Bacteria</taxon>
        <taxon>Bacillati</taxon>
        <taxon>Actinomycetota</taxon>
        <taxon>Coriobacteriia</taxon>
        <taxon>Coriobacteriales</taxon>
        <taxon>Coriobacteriaceae</taxon>
        <taxon>Collinsella</taxon>
    </lineage>
</organism>
<evidence type="ECO:0000256" key="5">
    <source>
        <dbReference type="SAM" id="MobiDB-lite"/>
    </source>
</evidence>
<protein>
    <submittedName>
        <fullName evidence="8">K+-dependent Na+/Ca+ exchanger family protein</fullName>
    </submittedName>
</protein>
<evidence type="ECO:0000256" key="2">
    <source>
        <dbReference type="ARBA" id="ARBA00022692"/>
    </source>
</evidence>